<protein>
    <submittedName>
        <fullName evidence="1">Uncharacterized protein</fullName>
    </submittedName>
</protein>
<accession>A0A0A9CES8</accession>
<reference evidence="1" key="2">
    <citation type="journal article" date="2015" name="Data Brief">
        <title>Shoot transcriptome of the giant reed, Arundo donax.</title>
        <authorList>
            <person name="Barrero R.A."/>
            <person name="Guerrero F.D."/>
            <person name="Moolhuijzen P."/>
            <person name="Goolsby J.A."/>
            <person name="Tidwell J."/>
            <person name="Bellgard S.E."/>
            <person name="Bellgard M.I."/>
        </authorList>
    </citation>
    <scope>NUCLEOTIDE SEQUENCE</scope>
    <source>
        <tissue evidence="1">Shoot tissue taken approximately 20 cm above the soil surface</tissue>
    </source>
</reference>
<sequence>MVVKKALLFRTQVFPLVFSPHYNTVCNCSFPLSLRYLKCVSTLCVSKIY</sequence>
<proteinExistence type="predicted"/>
<reference evidence="1" key="1">
    <citation type="submission" date="2014-09" db="EMBL/GenBank/DDBJ databases">
        <authorList>
            <person name="Magalhaes I.L.F."/>
            <person name="Oliveira U."/>
            <person name="Santos F.R."/>
            <person name="Vidigal T.H.D.A."/>
            <person name="Brescovit A.D."/>
            <person name="Santos A.J."/>
        </authorList>
    </citation>
    <scope>NUCLEOTIDE SEQUENCE</scope>
    <source>
        <tissue evidence="1">Shoot tissue taken approximately 20 cm above the soil surface</tissue>
    </source>
</reference>
<dbReference type="AlphaFoldDB" id="A0A0A9CES8"/>
<organism evidence="1">
    <name type="scientific">Arundo donax</name>
    <name type="common">Giant reed</name>
    <name type="synonym">Donax arundinaceus</name>
    <dbReference type="NCBI Taxonomy" id="35708"/>
    <lineage>
        <taxon>Eukaryota</taxon>
        <taxon>Viridiplantae</taxon>
        <taxon>Streptophyta</taxon>
        <taxon>Embryophyta</taxon>
        <taxon>Tracheophyta</taxon>
        <taxon>Spermatophyta</taxon>
        <taxon>Magnoliopsida</taxon>
        <taxon>Liliopsida</taxon>
        <taxon>Poales</taxon>
        <taxon>Poaceae</taxon>
        <taxon>PACMAD clade</taxon>
        <taxon>Arundinoideae</taxon>
        <taxon>Arundineae</taxon>
        <taxon>Arundo</taxon>
    </lineage>
</organism>
<dbReference type="EMBL" id="GBRH01227893">
    <property type="protein sequence ID" value="JAD70002.1"/>
    <property type="molecule type" value="Transcribed_RNA"/>
</dbReference>
<evidence type="ECO:0000313" key="1">
    <source>
        <dbReference type="EMBL" id="JAD70002.1"/>
    </source>
</evidence>
<name>A0A0A9CES8_ARUDO</name>